<name>A0A1W1XYD6_9NEIS</name>
<dbReference type="RefSeq" id="WP_084092463.1">
    <property type="nucleotide sequence ID" value="NZ_FWXD01000027.1"/>
</dbReference>
<dbReference type="AlphaFoldDB" id="A0A1W1XYD6"/>
<evidence type="ECO:0000256" key="5">
    <source>
        <dbReference type="ARBA" id="ARBA00023288"/>
    </source>
</evidence>
<dbReference type="InterPro" id="IPR007485">
    <property type="entry name" value="LPS_assembly_LptE"/>
</dbReference>
<dbReference type="GO" id="GO:0015920">
    <property type="term" value="P:lipopolysaccharide transport"/>
    <property type="evidence" value="ECO:0007669"/>
    <property type="project" value="TreeGrafter"/>
</dbReference>
<dbReference type="HAMAP" id="MF_01186">
    <property type="entry name" value="LPS_assembly_LptE"/>
    <property type="match status" value="1"/>
</dbReference>
<keyword evidence="5 6" id="KW-0449">Lipoprotein</keyword>
<dbReference type="Pfam" id="PF04390">
    <property type="entry name" value="LptE"/>
    <property type="match status" value="1"/>
</dbReference>
<evidence type="ECO:0000256" key="2">
    <source>
        <dbReference type="ARBA" id="ARBA00023136"/>
    </source>
</evidence>
<dbReference type="GO" id="GO:1990351">
    <property type="term" value="C:transporter complex"/>
    <property type="evidence" value="ECO:0007669"/>
    <property type="project" value="TreeGrafter"/>
</dbReference>
<dbReference type="GO" id="GO:0043165">
    <property type="term" value="P:Gram-negative-bacterium-type cell outer membrane assembly"/>
    <property type="evidence" value="ECO:0007669"/>
    <property type="project" value="UniProtKB-UniRule"/>
</dbReference>
<dbReference type="EMBL" id="FWXD01000027">
    <property type="protein sequence ID" value="SMC28970.1"/>
    <property type="molecule type" value="Genomic_DNA"/>
</dbReference>
<keyword evidence="4 6" id="KW-0998">Cell outer membrane</keyword>
<evidence type="ECO:0000256" key="4">
    <source>
        <dbReference type="ARBA" id="ARBA00023237"/>
    </source>
</evidence>
<proteinExistence type="inferred from homology"/>
<dbReference type="PANTHER" id="PTHR38098">
    <property type="entry name" value="LPS-ASSEMBLY LIPOPROTEIN LPTE"/>
    <property type="match status" value="1"/>
</dbReference>
<comment type="function">
    <text evidence="6">Together with LptD, is involved in the assembly of lipopolysaccharide (LPS) at the surface of the outer membrane. Required for the proper assembly of LptD. Binds LPS and may serve as the LPS recognition site at the outer membrane.</text>
</comment>
<comment type="subcellular location">
    <subcellularLocation>
        <location evidence="6">Cell outer membrane</location>
        <topology evidence="6">Lipid-anchor</topology>
    </subcellularLocation>
</comment>
<evidence type="ECO:0000313" key="8">
    <source>
        <dbReference type="Proteomes" id="UP000192761"/>
    </source>
</evidence>
<dbReference type="OrthoDB" id="5298094at2"/>
<dbReference type="GO" id="GO:0009279">
    <property type="term" value="C:cell outer membrane"/>
    <property type="evidence" value="ECO:0007669"/>
    <property type="project" value="UniProtKB-SubCell"/>
</dbReference>
<comment type="similarity">
    <text evidence="6">Belongs to the LptE lipoprotein family.</text>
</comment>
<keyword evidence="8" id="KW-1185">Reference proteome</keyword>
<dbReference type="GO" id="GO:0001530">
    <property type="term" value="F:lipopolysaccharide binding"/>
    <property type="evidence" value="ECO:0007669"/>
    <property type="project" value="TreeGrafter"/>
</dbReference>
<gene>
    <name evidence="6" type="primary">lptE</name>
    <name evidence="7" type="ORF">SAMN02745857_03516</name>
</gene>
<comment type="subunit">
    <text evidence="6">Component of the lipopolysaccharide transport and assembly complex. Interacts with LptD.</text>
</comment>
<dbReference type="PANTHER" id="PTHR38098:SF1">
    <property type="entry name" value="LPS-ASSEMBLY LIPOPROTEIN LPTE"/>
    <property type="match status" value="1"/>
</dbReference>
<sequence>MRALLLALLLTLTGCGFHLRGSGLDANLLVHSAYVTGGGGTAAQVRNSLSLTPHITLLNTPATDALLIDVLREDSRQQVLTLTSLGRVSEYRLFYTVNFRARQGEQMLIDNGSISLYRDYTYDDNNVLGKTNEADTLIANMQQDAALQILRRISAASRNAAPVSSDAH</sequence>
<evidence type="ECO:0000256" key="1">
    <source>
        <dbReference type="ARBA" id="ARBA00022729"/>
    </source>
</evidence>
<evidence type="ECO:0000256" key="3">
    <source>
        <dbReference type="ARBA" id="ARBA00023139"/>
    </source>
</evidence>
<keyword evidence="3 6" id="KW-0564">Palmitate</keyword>
<evidence type="ECO:0000256" key="6">
    <source>
        <dbReference type="HAMAP-Rule" id="MF_01186"/>
    </source>
</evidence>
<keyword evidence="2 6" id="KW-0472">Membrane</keyword>
<organism evidence="7 8">
    <name type="scientific">Andreprevotia lacus DSM 23236</name>
    <dbReference type="NCBI Taxonomy" id="1121001"/>
    <lineage>
        <taxon>Bacteria</taxon>
        <taxon>Pseudomonadati</taxon>
        <taxon>Pseudomonadota</taxon>
        <taxon>Betaproteobacteria</taxon>
        <taxon>Neisseriales</taxon>
        <taxon>Chitinibacteraceae</taxon>
        <taxon>Andreprevotia</taxon>
    </lineage>
</organism>
<evidence type="ECO:0000313" key="7">
    <source>
        <dbReference type="EMBL" id="SMC28970.1"/>
    </source>
</evidence>
<dbReference type="STRING" id="1121001.SAMN02745857_03516"/>
<keyword evidence="1 6" id="KW-0732">Signal</keyword>
<dbReference type="Proteomes" id="UP000192761">
    <property type="component" value="Unassembled WGS sequence"/>
</dbReference>
<accession>A0A1W1XYD6</accession>
<protein>
    <recommendedName>
        <fullName evidence="6">LPS-assembly lipoprotein LptE</fullName>
    </recommendedName>
</protein>
<reference evidence="7 8" key="1">
    <citation type="submission" date="2017-04" db="EMBL/GenBank/DDBJ databases">
        <authorList>
            <person name="Afonso C.L."/>
            <person name="Miller P.J."/>
            <person name="Scott M.A."/>
            <person name="Spackman E."/>
            <person name="Goraichik I."/>
            <person name="Dimitrov K.M."/>
            <person name="Suarez D.L."/>
            <person name="Swayne D.E."/>
        </authorList>
    </citation>
    <scope>NUCLEOTIDE SEQUENCE [LARGE SCALE GENOMIC DNA]</scope>
    <source>
        <strain evidence="7 8">DSM 23236</strain>
    </source>
</reference>
<dbReference type="Gene3D" id="3.30.160.150">
    <property type="entry name" value="Lipoprotein like domain"/>
    <property type="match status" value="1"/>
</dbReference>
<dbReference type="PROSITE" id="PS51257">
    <property type="entry name" value="PROKAR_LIPOPROTEIN"/>
    <property type="match status" value="1"/>
</dbReference>